<name>A0A9X0U682_9BACT</name>
<dbReference type="Proteomes" id="UP000535182">
    <property type="component" value="Unassembled WGS sequence"/>
</dbReference>
<protein>
    <submittedName>
        <fullName evidence="1">Uncharacterized protein</fullName>
    </submittedName>
</protein>
<proteinExistence type="predicted"/>
<gene>
    <name evidence="1" type="ORF">HDF14_004973</name>
</gene>
<reference evidence="1 2" key="1">
    <citation type="submission" date="2020-08" db="EMBL/GenBank/DDBJ databases">
        <title>Genomic Encyclopedia of Type Strains, Phase IV (KMG-V): Genome sequencing to study the core and pangenomes of soil and plant-associated prokaryotes.</title>
        <authorList>
            <person name="Whitman W."/>
        </authorList>
    </citation>
    <scope>NUCLEOTIDE SEQUENCE [LARGE SCALE GENOMIC DNA]</scope>
    <source>
        <strain evidence="1 2">X5P2</strain>
    </source>
</reference>
<sequence>MVCQAQKPPNSITNEQIHAAHEFTAASYTQEIKKNPAKAGFFHASTKQKYRQRIENKYFSRKPFKMNNLQ</sequence>
<evidence type="ECO:0000313" key="2">
    <source>
        <dbReference type="Proteomes" id="UP000535182"/>
    </source>
</evidence>
<dbReference type="AlphaFoldDB" id="A0A9X0U682"/>
<keyword evidence="2" id="KW-1185">Reference proteome</keyword>
<dbReference type="EMBL" id="JACHEB010000014">
    <property type="protein sequence ID" value="MBB5331329.1"/>
    <property type="molecule type" value="Genomic_DNA"/>
</dbReference>
<evidence type="ECO:0000313" key="1">
    <source>
        <dbReference type="EMBL" id="MBB5331329.1"/>
    </source>
</evidence>
<comment type="caution">
    <text evidence="1">The sequence shown here is derived from an EMBL/GenBank/DDBJ whole genome shotgun (WGS) entry which is preliminary data.</text>
</comment>
<accession>A0A9X0U682</accession>
<organism evidence="1 2">
    <name type="scientific">Tunturiibacter gelidiferens</name>
    <dbReference type="NCBI Taxonomy" id="3069689"/>
    <lineage>
        <taxon>Bacteria</taxon>
        <taxon>Pseudomonadati</taxon>
        <taxon>Acidobacteriota</taxon>
        <taxon>Terriglobia</taxon>
        <taxon>Terriglobales</taxon>
        <taxon>Acidobacteriaceae</taxon>
        <taxon>Tunturiibacter</taxon>
    </lineage>
</organism>